<dbReference type="EnsemblMetazoa" id="PPA33494.1">
    <property type="protein sequence ID" value="PPA33494.1"/>
    <property type="gene ID" value="WBGene00271863"/>
</dbReference>
<accession>A0A8R1UJ32</accession>
<reference evidence="1" key="2">
    <citation type="submission" date="2022-06" db="UniProtKB">
        <authorList>
            <consortium name="EnsemblMetazoa"/>
        </authorList>
    </citation>
    <scope>IDENTIFICATION</scope>
    <source>
        <strain evidence="1">PS312</strain>
    </source>
</reference>
<dbReference type="AlphaFoldDB" id="A0A2A6C5X5"/>
<evidence type="ECO:0000313" key="1">
    <source>
        <dbReference type="EnsemblMetazoa" id="PPA33494.1"/>
    </source>
</evidence>
<evidence type="ECO:0000313" key="2">
    <source>
        <dbReference type="Proteomes" id="UP000005239"/>
    </source>
</evidence>
<sequence>TIVYNSVKMSSKRLPGDARQIAQEVAKELSSSLAKEVSSYFNCIPLALSLQLGRSLYSLTLKSFADYDALSVKAKADFEKHTCFRTYIRTFEATGEA</sequence>
<organism evidence="1 2">
    <name type="scientific">Pristionchus pacificus</name>
    <name type="common">Parasitic nematode worm</name>
    <dbReference type="NCBI Taxonomy" id="54126"/>
    <lineage>
        <taxon>Eukaryota</taxon>
        <taxon>Metazoa</taxon>
        <taxon>Ecdysozoa</taxon>
        <taxon>Nematoda</taxon>
        <taxon>Chromadorea</taxon>
        <taxon>Rhabditida</taxon>
        <taxon>Rhabditina</taxon>
        <taxon>Diplogasteromorpha</taxon>
        <taxon>Diplogasteroidea</taxon>
        <taxon>Neodiplogasteridae</taxon>
        <taxon>Pristionchus</taxon>
    </lineage>
</organism>
<keyword evidence="2" id="KW-1185">Reference proteome</keyword>
<protein>
    <submittedName>
        <fullName evidence="1">Uncharacterized protein</fullName>
    </submittedName>
</protein>
<accession>A0A2A6C5X5</accession>
<name>A0A2A6C5X5_PRIPA</name>
<proteinExistence type="predicted"/>
<reference evidence="2" key="1">
    <citation type="journal article" date="2008" name="Nat. Genet.">
        <title>The Pristionchus pacificus genome provides a unique perspective on nematode lifestyle and parasitism.</title>
        <authorList>
            <person name="Dieterich C."/>
            <person name="Clifton S.W."/>
            <person name="Schuster L.N."/>
            <person name="Chinwalla A."/>
            <person name="Delehaunty K."/>
            <person name="Dinkelacker I."/>
            <person name="Fulton L."/>
            <person name="Fulton R."/>
            <person name="Godfrey J."/>
            <person name="Minx P."/>
            <person name="Mitreva M."/>
            <person name="Roeseler W."/>
            <person name="Tian H."/>
            <person name="Witte H."/>
            <person name="Yang S.P."/>
            <person name="Wilson R.K."/>
            <person name="Sommer R.J."/>
        </authorList>
    </citation>
    <scope>NUCLEOTIDE SEQUENCE [LARGE SCALE GENOMIC DNA]</scope>
    <source>
        <strain evidence="2">PS312</strain>
    </source>
</reference>
<dbReference type="Proteomes" id="UP000005239">
    <property type="component" value="Unassembled WGS sequence"/>
</dbReference>
<gene>
    <name evidence="1" type="primary">WBGene00271863</name>
</gene>